<comment type="subcellular location">
    <subcellularLocation>
        <location evidence="8">Cytoplasm</location>
    </subcellularLocation>
</comment>
<dbReference type="GO" id="GO:0042803">
    <property type="term" value="F:protein homodimerization activity"/>
    <property type="evidence" value="ECO:0007669"/>
    <property type="project" value="UniProtKB-ARBA"/>
</dbReference>
<proteinExistence type="inferred from homology"/>
<feature type="binding site" evidence="8">
    <location>
        <begin position="207"/>
        <end position="209"/>
    </location>
    <ligand>
        <name>ATP</name>
        <dbReference type="ChEBI" id="CHEBI:30616"/>
    </ligand>
</feature>
<evidence type="ECO:0000256" key="4">
    <source>
        <dbReference type="ARBA" id="ARBA00022741"/>
    </source>
</evidence>
<dbReference type="NCBIfam" id="TIGR00347">
    <property type="entry name" value="bioD"/>
    <property type="match status" value="1"/>
</dbReference>
<dbReference type="GO" id="GO:0004141">
    <property type="term" value="F:dethiobiotin synthase activity"/>
    <property type="evidence" value="ECO:0007669"/>
    <property type="project" value="UniProtKB-UniRule"/>
</dbReference>
<comment type="cofactor">
    <cofactor evidence="8">
        <name>Mg(2+)</name>
        <dbReference type="ChEBI" id="CHEBI:18420"/>
    </cofactor>
</comment>
<evidence type="ECO:0000256" key="3">
    <source>
        <dbReference type="ARBA" id="ARBA00022723"/>
    </source>
</evidence>
<name>A0A8J6QS28_9GAMM</name>
<comment type="catalytic activity">
    <reaction evidence="8">
        <text>(7R,8S)-7,8-diammoniononanoate + CO2 + ATP = (4R,5S)-dethiobiotin + ADP + phosphate + 3 H(+)</text>
        <dbReference type="Rhea" id="RHEA:15805"/>
        <dbReference type="ChEBI" id="CHEBI:15378"/>
        <dbReference type="ChEBI" id="CHEBI:16526"/>
        <dbReference type="ChEBI" id="CHEBI:30616"/>
        <dbReference type="ChEBI" id="CHEBI:43474"/>
        <dbReference type="ChEBI" id="CHEBI:149469"/>
        <dbReference type="ChEBI" id="CHEBI:149473"/>
        <dbReference type="ChEBI" id="CHEBI:456216"/>
        <dbReference type="EC" id="6.3.3.3"/>
    </reaction>
</comment>
<keyword evidence="5 8" id="KW-0093">Biotin biosynthesis</keyword>
<evidence type="ECO:0000256" key="2">
    <source>
        <dbReference type="ARBA" id="ARBA00022598"/>
    </source>
</evidence>
<gene>
    <name evidence="8 9" type="primary">bioD</name>
    <name evidence="9" type="ORF">IC617_09630</name>
</gene>
<keyword evidence="3 8" id="KW-0479">Metal-binding</keyword>
<evidence type="ECO:0000313" key="10">
    <source>
        <dbReference type="Proteomes" id="UP000638014"/>
    </source>
</evidence>
<dbReference type="PIRSF" id="PIRSF006755">
    <property type="entry name" value="DTB_synth"/>
    <property type="match status" value="1"/>
</dbReference>
<feature type="binding site" evidence="8">
    <location>
        <position position="54"/>
    </location>
    <ligand>
        <name>Mg(2+)</name>
        <dbReference type="ChEBI" id="CHEBI:18420"/>
    </ligand>
</feature>
<dbReference type="EC" id="6.3.3.3" evidence="8"/>
<dbReference type="InterPro" id="IPR004472">
    <property type="entry name" value="DTB_synth_BioD"/>
</dbReference>
<dbReference type="EMBL" id="JACXAF010000010">
    <property type="protein sequence ID" value="MBD1389689.1"/>
    <property type="molecule type" value="Genomic_DNA"/>
</dbReference>
<dbReference type="GO" id="GO:0005829">
    <property type="term" value="C:cytosol"/>
    <property type="evidence" value="ECO:0007669"/>
    <property type="project" value="TreeGrafter"/>
</dbReference>
<keyword evidence="10" id="KW-1185">Reference proteome</keyword>
<keyword evidence="2 8" id="KW-0436">Ligase</keyword>
<feature type="binding site" evidence="8">
    <location>
        <position position="54"/>
    </location>
    <ligand>
        <name>ATP</name>
        <dbReference type="ChEBI" id="CHEBI:30616"/>
    </ligand>
</feature>
<feature type="binding site" evidence="8">
    <location>
        <begin position="117"/>
        <end position="120"/>
    </location>
    <ligand>
        <name>ATP</name>
        <dbReference type="ChEBI" id="CHEBI:30616"/>
    </ligand>
</feature>
<feature type="binding site" evidence="8">
    <location>
        <position position="16"/>
    </location>
    <ligand>
        <name>Mg(2+)</name>
        <dbReference type="ChEBI" id="CHEBI:18420"/>
    </ligand>
</feature>
<comment type="pathway">
    <text evidence="8">Cofactor biosynthesis; biotin biosynthesis; biotin from 7,8-diaminononanoate: step 1/2.</text>
</comment>
<reference evidence="9" key="1">
    <citation type="submission" date="2020-09" db="EMBL/GenBank/DDBJ databases">
        <title>A novel bacterium of genus Neiella, isolated from South China Sea.</title>
        <authorList>
            <person name="Huang H."/>
            <person name="Mo K."/>
            <person name="Hu Y."/>
        </authorList>
    </citation>
    <scope>NUCLEOTIDE SEQUENCE</scope>
    <source>
        <strain evidence="9">HB171785</strain>
    </source>
</reference>
<evidence type="ECO:0000256" key="5">
    <source>
        <dbReference type="ARBA" id="ARBA00022756"/>
    </source>
</evidence>
<dbReference type="PANTHER" id="PTHR43210">
    <property type="entry name" value="DETHIOBIOTIN SYNTHETASE"/>
    <property type="match status" value="1"/>
</dbReference>
<accession>A0A8J6QS28</accession>
<comment type="caution">
    <text evidence="9">The sequence shown here is derived from an EMBL/GenBank/DDBJ whole genome shotgun (WGS) entry which is preliminary data.</text>
</comment>
<dbReference type="FunFam" id="3.40.50.300:FF:000292">
    <property type="entry name" value="ATP-dependent dethiobiotin synthetase BioD"/>
    <property type="match status" value="1"/>
</dbReference>
<dbReference type="GO" id="GO:0005524">
    <property type="term" value="F:ATP binding"/>
    <property type="evidence" value="ECO:0007669"/>
    <property type="project" value="UniProtKB-UniRule"/>
</dbReference>
<evidence type="ECO:0000256" key="8">
    <source>
        <dbReference type="HAMAP-Rule" id="MF_00336"/>
    </source>
</evidence>
<dbReference type="CDD" id="cd03109">
    <property type="entry name" value="DTBS"/>
    <property type="match status" value="1"/>
</dbReference>
<protein>
    <recommendedName>
        <fullName evidence="8">ATP-dependent dethiobiotin synthetase BioD</fullName>
        <ecNumber evidence="8">6.3.3.3</ecNumber>
    </recommendedName>
    <alternativeName>
        <fullName evidence="8">DTB synthetase</fullName>
        <shortName evidence="8">DTBS</shortName>
    </alternativeName>
    <alternativeName>
        <fullName evidence="8">Dethiobiotin synthase</fullName>
    </alternativeName>
</protein>
<comment type="similarity">
    <text evidence="8">Belongs to the dethiobiotin synthetase family.</text>
</comment>
<dbReference type="RefSeq" id="WP_191144788.1">
    <property type="nucleotide sequence ID" value="NZ_JACXAF010000010.1"/>
</dbReference>
<dbReference type="GO" id="GO:0000287">
    <property type="term" value="F:magnesium ion binding"/>
    <property type="evidence" value="ECO:0007669"/>
    <property type="project" value="UniProtKB-UniRule"/>
</dbReference>
<dbReference type="GO" id="GO:0009102">
    <property type="term" value="P:biotin biosynthetic process"/>
    <property type="evidence" value="ECO:0007669"/>
    <property type="project" value="UniProtKB-UniRule"/>
</dbReference>
<keyword evidence="1 8" id="KW-0963">Cytoplasm</keyword>
<dbReference type="SUPFAM" id="SSF52540">
    <property type="entry name" value="P-loop containing nucleoside triphosphate hydrolases"/>
    <property type="match status" value="1"/>
</dbReference>
<feature type="binding site" evidence="8">
    <location>
        <position position="117"/>
    </location>
    <ligand>
        <name>Mg(2+)</name>
        <dbReference type="ChEBI" id="CHEBI:18420"/>
    </ligand>
</feature>
<keyword evidence="7 8" id="KW-0460">Magnesium</keyword>
<dbReference type="HAMAP" id="MF_00336">
    <property type="entry name" value="BioD"/>
    <property type="match status" value="1"/>
</dbReference>
<organism evidence="9 10">
    <name type="scientific">Neiella litorisoli</name>
    <dbReference type="NCBI Taxonomy" id="2771431"/>
    <lineage>
        <taxon>Bacteria</taxon>
        <taxon>Pseudomonadati</taxon>
        <taxon>Pseudomonadota</taxon>
        <taxon>Gammaproteobacteria</taxon>
        <taxon>Alteromonadales</taxon>
        <taxon>Echinimonadaceae</taxon>
        <taxon>Neiella</taxon>
    </lineage>
</organism>
<dbReference type="Gene3D" id="3.40.50.300">
    <property type="entry name" value="P-loop containing nucleotide triphosphate hydrolases"/>
    <property type="match status" value="1"/>
</dbReference>
<comment type="subunit">
    <text evidence="8">Homodimer.</text>
</comment>
<dbReference type="Proteomes" id="UP000638014">
    <property type="component" value="Unassembled WGS sequence"/>
</dbReference>
<keyword evidence="4 8" id="KW-0547">Nucleotide-binding</keyword>
<evidence type="ECO:0000256" key="7">
    <source>
        <dbReference type="ARBA" id="ARBA00022842"/>
    </source>
</evidence>
<dbReference type="InterPro" id="IPR027417">
    <property type="entry name" value="P-loop_NTPase"/>
</dbReference>
<dbReference type="PANTHER" id="PTHR43210:SF5">
    <property type="entry name" value="DETHIOBIOTIN SYNTHETASE"/>
    <property type="match status" value="1"/>
</dbReference>
<keyword evidence="6 8" id="KW-0067">ATP-binding</keyword>
<feature type="active site" evidence="8">
    <location>
        <position position="37"/>
    </location>
</feature>
<comment type="caution">
    <text evidence="8">Lacks conserved residue(s) required for the propagation of feature annotation.</text>
</comment>
<feature type="binding site" evidence="8">
    <location>
        <begin position="178"/>
        <end position="179"/>
    </location>
    <ligand>
        <name>ATP</name>
        <dbReference type="ChEBI" id="CHEBI:30616"/>
    </ligand>
</feature>
<evidence type="ECO:0000256" key="1">
    <source>
        <dbReference type="ARBA" id="ARBA00022490"/>
    </source>
</evidence>
<dbReference type="UniPathway" id="UPA00078">
    <property type="reaction ID" value="UER00161"/>
</dbReference>
<sequence>MKTLFVTATDTDAGKTAISAAILYGLKSQGKSCLGYKPIAAGAAEHNGVLVNDDARALADNSSVAVSASDINPVCFAPPIAPHIAAEQGNQQIDLAAIDQHFAQLNGKHPTEFQLVEGAGGWRLPLNLAGETLADWPARRHWPVILVVGLKLGCLNHALLTVEAISQDDCHIVGWIGNTVDPNMSVKEQNIASLHALLPAPCLGIVPHLDNPSPVHIWPHLEVGLSKI</sequence>
<evidence type="ECO:0000313" key="9">
    <source>
        <dbReference type="EMBL" id="MBD1389689.1"/>
    </source>
</evidence>
<dbReference type="Pfam" id="PF13500">
    <property type="entry name" value="AAA_26"/>
    <property type="match status" value="1"/>
</dbReference>
<evidence type="ECO:0000256" key="6">
    <source>
        <dbReference type="ARBA" id="ARBA00022840"/>
    </source>
</evidence>
<dbReference type="AlphaFoldDB" id="A0A8J6QS28"/>
<comment type="function">
    <text evidence="8">Catalyzes a mechanistically unusual reaction, the ATP-dependent insertion of CO2 between the N7 and N8 nitrogen atoms of 7,8-diaminopelargonic acid (DAPA, also called 7,8-diammoniononanoate) to form a ureido ring.</text>
</comment>